<evidence type="ECO:0000256" key="4">
    <source>
        <dbReference type="ARBA" id="ARBA00023054"/>
    </source>
</evidence>
<dbReference type="Proteomes" id="UP000036987">
    <property type="component" value="Unassembled WGS sequence"/>
</dbReference>
<dbReference type="PANTHER" id="PTHR10972">
    <property type="entry name" value="OXYSTEROL-BINDING PROTEIN-RELATED"/>
    <property type="match status" value="1"/>
</dbReference>
<evidence type="ECO:0000256" key="2">
    <source>
        <dbReference type="ARBA" id="ARBA00008842"/>
    </source>
</evidence>
<dbReference type="FunFam" id="2.40.160.120:FF:000006">
    <property type="entry name" value="oxysterol-binding protein-related protein 1D isoform X1"/>
    <property type="match status" value="1"/>
</dbReference>
<feature type="compositionally biased region" description="Acidic residues" evidence="8">
    <location>
        <begin position="405"/>
        <end position="423"/>
    </location>
</feature>
<dbReference type="Pfam" id="PF01237">
    <property type="entry name" value="Oxysterol_BP"/>
    <property type="match status" value="1"/>
</dbReference>
<dbReference type="FunFam" id="3.30.70.3490:FF:000013">
    <property type="entry name" value="Oxysterol-binding protein-related protein 2A"/>
    <property type="match status" value="1"/>
</dbReference>
<keyword evidence="3" id="KW-0813">Transport</keyword>
<dbReference type="Gene3D" id="2.30.29.30">
    <property type="entry name" value="Pleckstrin-homology domain (PH domain)/Phosphotyrosine-binding domain (PTB)"/>
    <property type="match status" value="1"/>
</dbReference>
<feature type="coiled-coil region" evidence="7">
    <location>
        <begin position="350"/>
        <end position="384"/>
    </location>
</feature>
<proteinExistence type="inferred from homology"/>
<dbReference type="EMBL" id="LFYR01000391">
    <property type="protein sequence ID" value="KMZ74217.1"/>
    <property type="molecule type" value="Genomic_DNA"/>
</dbReference>
<dbReference type="InterPro" id="IPR001849">
    <property type="entry name" value="PH_domain"/>
</dbReference>
<evidence type="ECO:0000256" key="1">
    <source>
        <dbReference type="ARBA" id="ARBA00003361"/>
    </source>
</evidence>
<evidence type="ECO:0000313" key="11">
    <source>
        <dbReference type="Proteomes" id="UP000036987"/>
    </source>
</evidence>
<protein>
    <submittedName>
        <fullName evidence="10">Putative Oxysterol-binding protein</fullName>
    </submittedName>
</protein>
<dbReference type="Gene3D" id="3.30.70.3490">
    <property type="match status" value="1"/>
</dbReference>
<dbReference type="SUPFAM" id="SSF50729">
    <property type="entry name" value="PH domain-like"/>
    <property type="match status" value="1"/>
</dbReference>
<evidence type="ECO:0000256" key="8">
    <source>
        <dbReference type="SAM" id="MobiDB-lite"/>
    </source>
</evidence>
<keyword evidence="4 7" id="KW-0175">Coiled coil</keyword>
<evidence type="ECO:0000256" key="5">
    <source>
        <dbReference type="ARBA" id="ARBA00023055"/>
    </source>
</evidence>
<feature type="region of interest" description="Disordered" evidence="8">
    <location>
        <begin position="403"/>
        <end position="423"/>
    </location>
</feature>
<dbReference type="InterPro" id="IPR037239">
    <property type="entry name" value="OSBP_sf"/>
</dbReference>
<dbReference type="GO" id="GO:0032934">
    <property type="term" value="F:sterol binding"/>
    <property type="evidence" value="ECO:0000318"/>
    <property type="project" value="GO_Central"/>
</dbReference>
<keyword evidence="11" id="KW-1185">Reference proteome</keyword>
<dbReference type="PANTHER" id="PTHR10972:SF96">
    <property type="entry name" value="OXYSTEROL-BINDING PROTEIN-RELATED PROTEIN 1A-RELATED"/>
    <property type="match status" value="1"/>
</dbReference>
<comment type="caution">
    <text evidence="10">The sequence shown here is derived from an EMBL/GenBank/DDBJ whole genome shotgun (WGS) entry which is preliminary data.</text>
</comment>
<dbReference type="GO" id="GO:0005829">
    <property type="term" value="C:cytosol"/>
    <property type="evidence" value="ECO:0000318"/>
    <property type="project" value="GO_Central"/>
</dbReference>
<dbReference type="InterPro" id="IPR011993">
    <property type="entry name" value="PH-like_dom_sf"/>
</dbReference>
<dbReference type="STRING" id="29655.A0A0K9Q124"/>
<name>A0A0K9Q124_ZOSMR</name>
<dbReference type="Pfam" id="PF15413">
    <property type="entry name" value="PH_11"/>
    <property type="match status" value="1"/>
</dbReference>
<evidence type="ECO:0000256" key="6">
    <source>
        <dbReference type="ARBA" id="ARBA00023121"/>
    </source>
</evidence>
<dbReference type="PROSITE" id="PS50003">
    <property type="entry name" value="PH_DOMAIN"/>
    <property type="match status" value="1"/>
</dbReference>
<dbReference type="GO" id="GO:0006869">
    <property type="term" value="P:lipid transport"/>
    <property type="evidence" value="ECO:0007669"/>
    <property type="project" value="UniProtKB-KW"/>
</dbReference>
<dbReference type="GO" id="GO:0016020">
    <property type="term" value="C:membrane"/>
    <property type="evidence" value="ECO:0000318"/>
    <property type="project" value="GO_Central"/>
</dbReference>
<evidence type="ECO:0000313" key="10">
    <source>
        <dbReference type="EMBL" id="KMZ74217.1"/>
    </source>
</evidence>
<dbReference type="Gene3D" id="2.40.160.120">
    <property type="match status" value="1"/>
</dbReference>
<comment type="similarity">
    <text evidence="2">Belongs to the OSBP family.</text>
</comment>
<comment type="function">
    <text evidence="1">May be involved in the transport of sterols.</text>
</comment>
<keyword evidence="5" id="KW-0445">Lipid transport</keyword>
<dbReference type="OMA" id="HCESIRY"/>
<gene>
    <name evidence="10" type="ORF">ZOSMA_133G00660</name>
</gene>
<dbReference type="AlphaFoldDB" id="A0A0K9Q124"/>
<sequence>MNVFCCRSYNTVNPQTASPLPLHSDSLPVELQVSTPSSMRKNTAITVEEEAMHPQITDQASAARTDDDRSNNGNGYNRFGTDKVQRYVSFNDSVAVGSSGRKKMQRGGSMDLRHHMQAVTGNGNGTGCVEHLTAIRNSVYDGEKELKISDLFGNGISGILYKWVNYGKGWRPRWFVLQDGVVSYYKIHGPNKFRVDRNFCETKKGQRVIGEESIQWLSRKHNNNPQKKCQDGIDTDRKIVKPIGEVHLKVSSIRENQSDDKRFSIFTGMKRLHLRAKTHEDRRTWLEALHAVKEMFPRMPNSELMAPAEGFVVSTDKLKHRLIQEGLNDSSIQDIEQIIKDEFSGVLKQLVALKQKHALLINTLQQLETEKVDLENTVVDESQKFEDGYSSRSLNENYMECNLTESDDDNERGDAAEEESDDEDNEFFDTLDFLSSSSYNGSKSNLTWSSLDCEDDDLYGIESIDDIDASIKPVRFKIPVIMRRRKLPDPVEKEKGVSLWSMIKDNIGKDLTKVCLPVYFNEPLSSLQKCFEDLEYSYLIDRAYAYGKEGNSLMQILNIAAFAVSGYSSTEGRNCKPFNPLLGETYEGDYPDKGLRFFSEKVSHHPMIVACHCEGNGWKFWADSNLKSKFWGRSIQLDPVGTLTLEFDDGQVFQWSKVTTSIYNLILGKLYCDHYGIMRIQGNREFSCKLKFKEMSIIDRNPHQVQGIIQDRNGKTVATLFGKWDESMHYVIGEYSGKGKGTEPLSEANLLWKCAKPSRNPTRYNLSRFALTLNELTSELRKKLPPTDSRLRPDQRCLENGEYEKANAEKLRLEKQQRQARDKQERGWKPQWFVKEKGSNTFRYTGGYWEAREQGNWGSCPDIFGYKPVNQNIN</sequence>
<reference evidence="11" key="1">
    <citation type="journal article" date="2016" name="Nature">
        <title>The genome of the seagrass Zostera marina reveals angiosperm adaptation to the sea.</title>
        <authorList>
            <person name="Olsen J.L."/>
            <person name="Rouze P."/>
            <person name="Verhelst B."/>
            <person name="Lin Y.-C."/>
            <person name="Bayer T."/>
            <person name="Collen J."/>
            <person name="Dattolo E."/>
            <person name="De Paoli E."/>
            <person name="Dittami S."/>
            <person name="Maumus F."/>
            <person name="Michel G."/>
            <person name="Kersting A."/>
            <person name="Lauritano C."/>
            <person name="Lohaus R."/>
            <person name="Toepel M."/>
            <person name="Tonon T."/>
            <person name="Vanneste K."/>
            <person name="Amirebrahimi M."/>
            <person name="Brakel J."/>
            <person name="Bostroem C."/>
            <person name="Chovatia M."/>
            <person name="Grimwood J."/>
            <person name="Jenkins J.W."/>
            <person name="Jueterbock A."/>
            <person name="Mraz A."/>
            <person name="Stam W.T."/>
            <person name="Tice H."/>
            <person name="Bornberg-Bauer E."/>
            <person name="Green P.J."/>
            <person name="Pearson G.A."/>
            <person name="Procaccini G."/>
            <person name="Duarte C.M."/>
            <person name="Schmutz J."/>
            <person name="Reusch T.B.H."/>
            <person name="Van de Peer Y."/>
        </authorList>
    </citation>
    <scope>NUCLEOTIDE SEQUENCE [LARGE SCALE GENOMIC DNA]</scope>
    <source>
        <strain evidence="11">cv. Finnish</strain>
    </source>
</reference>
<evidence type="ECO:0000256" key="7">
    <source>
        <dbReference type="SAM" id="Coils"/>
    </source>
</evidence>
<evidence type="ECO:0000259" key="9">
    <source>
        <dbReference type="PROSITE" id="PS50003"/>
    </source>
</evidence>
<dbReference type="SUPFAM" id="SSF144000">
    <property type="entry name" value="Oxysterol-binding protein-like"/>
    <property type="match status" value="1"/>
</dbReference>
<dbReference type="SMART" id="SM00233">
    <property type="entry name" value="PH"/>
    <property type="match status" value="1"/>
</dbReference>
<dbReference type="InterPro" id="IPR000648">
    <property type="entry name" value="Oxysterol-bd"/>
</dbReference>
<feature type="region of interest" description="Disordered" evidence="8">
    <location>
        <begin position="50"/>
        <end position="80"/>
    </location>
</feature>
<feature type="domain" description="PH" evidence="9">
    <location>
        <begin position="153"/>
        <end position="294"/>
    </location>
</feature>
<dbReference type="CDD" id="cd13294">
    <property type="entry name" value="PH_ORP_plant"/>
    <property type="match status" value="1"/>
</dbReference>
<organism evidence="10 11">
    <name type="scientific">Zostera marina</name>
    <name type="common">Eelgrass</name>
    <dbReference type="NCBI Taxonomy" id="29655"/>
    <lineage>
        <taxon>Eukaryota</taxon>
        <taxon>Viridiplantae</taxon>
        <taxon>Streptophyta</taxon>
        <taxon>Embryophyta</taxon>
        <taxon>Tracheophyta</taxon>
        <taxon>Spermatophyta</taxon>
        <taxon>Magnoliopsida</taxon>
        <taxon>Liliopsida</taxon>
        <taxon>Zosteraceae</taxon>
        <taxon>Zostera</taxon>
    </lineage>
</organism>
<keyword evidence="6" id="KW-0446">Lipid-binding</keyword>
<dbReference type="OrthoDB" id="14833at2759"/>
<evidence type="ECO:0000256" key="3">
    <source>
        <dbReference type="ARBA" id="ARBA00022448"/>
    </source>
</evidence>
<accession>A0A0K9Q124</accession>